<dbReference type="PANTHER" id="PTHR37422:SF13">
    <property type="entry name" value="LIPOPOLYSACCHARIDE BIOSYNTHESIS PROTEIN PA4999-RELATED"/>
    <property type="match status" value="1"/>
</dbReference>
<feature type="transmembrane region" description="Helical" evidence="5">
    <location>
        <begin position="274"/>
        <end position="295"/>
    </location>
</feature>
<dbReference type="Proteomes" id="UP000663992">
    <property type="component" value="Unassembled WGS sequence"/>
</dbReference>
<feature type="transmembrane region" description="Helical" evidence="5">
    <location>
        <begin position="223"/>
        <end position="242"/>
    </location>
</feature>
<dbReference type="InterPro" id="IPR007016">
    <property type="entry name" value="O-antigen_ligase-rel_domated"/>
</dbReference>
<organism evidence="7 8">
    <name type="scientific">Bowmanella yangjiangensis</name>
    <dbReference type="NCBI Taxonomy" id="2811230"/>
    <lineage>
        <taxon>Bacteria</taxon>
        <taxon>Pseudomonadati</taxon>
        <taxon>Pseudomonadota</taxon>
        <taxon>Gammaproteobacteria</taxon>
        <taxon>Alteromonadales</taxon>
        <taxon>Alteromonadaceae</taxon>
        <taxon>Bowmanella</taxon>
    </lineage>
</organism>
<feature type="transmembrane region" description="Helical" evidence="5">
    <location>
        <begin position="12"/>
        <end position="34"/>
    </location>
</feature>
<evidence type="ECO:0000256" key="4">
    <source>
        <dbReference type="ARBA" id="ARBA00023136"/>
    </source>
</evidence>
<evidence type="ECO:0000259" key="6">
    <source>
        <dbReference type="Pfam" id="PF04932"/>
    </source>
</evidence>
<feature type="transmembrane region" description="Helical" evidence="5">
    <location>
        <begin position="74"/>
        <end position="98"/>
    </location>
</feature>
<feature type="transmembrane region" description="Helical" evidence="5">
    <location>
        <begin position="40"/>
        <end position="62"/>
    </location>
</feature>
<evidence type="ECO:0000313" key="7">
    <source>
        <dbReference type="EMBL" id="MBN7820232.1"/>
    </source>
</evidence>
<evidence type="ECO:0000256" key="5">
    <source>
        <dbReference type="SAM" id="Phobius"/>
    </source>
</evidence>
<evidence type="ECO:0000313" key="8">
    <source>
        <dbReference type="Proteomes" id="UP000663992"/>
    </source>
</evidence>
<keyword evidence="8" id="KW-1185">Reference proteome</keyword>
<reference evidence="7 8" key="1">
    <citation type="submission" date="2021-03" db="EMBL/GenBank/DDBJ databases">
        <title>novel species isolated from a fishpond in China.</title>
        <authorList>
            <person name="Lu H."/>
            <person name="Cai Z."/>
        </authorList>
    </citation>
    <scope>NUCLEOTIDE SEQUENCE [LARGE SCALE GENOMIC DNA]</scope>
    <source>
        <strain evidence="7 8">Y57</strain>
    </source>
</reference>
<dbReference type="InterPro" id="IPR051533">
    <property type="entry name" value="WaaL-like"/>
</dbReference>
<feature type="transmembrane region" description="Helical" evidence="5">
    <location>
        <begin position="366"/>
        <end position="389"/>
    </location>
</feature>
<name>A0ABS3CSZ1_9ALTE</name>
<gene>
    <name evidence="7" type="ORF">J0A65_10180</name>
</gene>
<dbReference type="Pfam" id="PF04932">
    <property type="entry name" value="Wzy_C"/>
    <property type="match status" value="1"/>
</dbReference>
<feature type="transmembrane region" description="Helical" evidence="5">
    <location>
        <begin position="183"/>
        <end position="202"/>
    </location>
</feature>
<evidence type="ECO:0000256" key="2">
    <source>
        <dbReference type="ARBA" id="ARBA00022692"/>
    </source>
</evidence>
<proteinExistence type="predicted"/>
<evidence type="ECO:0000256" key="1">
    <source>
        <dbReference type="ARBA" id="ARBA00004141"/>
    </source>
</evidence>
<feature type="transmembrane region" description="Helical" evidence="5">
    <location>
        <begin position="135"/>
        <end position="153"/>
    </location>
</feature>
<comment type="caution">
    <text evidence="7">The sequence shown here is derived from an EMBL/GenBank/DDBJ whole genome shotgun (WGS) entry which is preliminary data.</text>
</comment>
<sequence>MRLQSMHKATSGFYGSTPLIWWLGFILVWAPIPLGSNRPWAWALLHGLIAMGGIWHLFQVARNKAPLFPKQWQLLLLFGPVLIAMYLAAQLACALPGICSVDPYQTNIMLEKSLYLLLFTYLLSQNCRNQHQLKIILICILISGGLQAIYGSLLNLSGLELSPVFGIPEGEKARGSFVYQNHYANYLALCLSIAIGWMLSELSTSKQKVPLAKWLRAMAELILSRKLLLRLAIILMVVGLVLSRSRMGNAGFFTALGIVAVLALFIYRRPPPLLKWLVLSIFVLDMLLIGSMFGVEKVKQRMQDTSFVSEARDEVVMHSLPLLEEQGLTGTGGGTFYTVFPRYQQQSYSGFYDHAHNDYLQFAIELGWPVTVLLCAWLAIALWQSLYVMNKRKTKLYQGIAFGCCMAWVHMLMHSTVDFSLQAPANSLLFMTILTLAYLVRMLPGERKVF</sequence>
<feature type="transmembrane region" description="Helical" evidence="5">
    <location>
        <begin position="419"/>
        <end position="440"/>
    </location>
</feature>
<keyword evidence="4 5" id="KW-0472">Membrane</keyword>
<comment type="subcellular location">
    <subcellularLocation>
        <location evidence="1">Membrane</location>
        <topology evidence="1">Multi-pass membrane protein</topology>
    </subcellularLocation>
</comment>
<evidence type="ECO:0000256" key="3">
    <source>
        <dbReference type="ARBA" id="ARBA00022989"/>
    </source>
</evidence>
<feature type="transmembrane region" description="Helical" evidence="5">
    <location>
        <begin position="248"/>
        <end position="267"/>
    </location>
</feature>
<keyword evidence="7" id="KW-0436">Ligase</keyword>
<keyword evidence="2 5" id="KW-0812">Transmembrane</keyword>
<dbReference type="PANTHER" id="PTHR37422">
    <property type="entry name" value="TEICHURONIC ACID BIOSYNTHESIS PROTEIN TUAE"/>
    <property type="match status" value="1"/>
</dbReference>
<feature type="transmembrane region" description="Helical" evidence="5">
    <location>
        <begin position="104"/>
        <end position="123"/>
    </location>
</feature>
<feature type="domain" description="O-antigen ligase-related" evidence="6">
    <location>
        <begin position="231"/>
        <end position="374"/>
    </location>
</feature>
<keyword evidence="3 5" id="KW-1133">Transmembrane helix</keyword>
<dbReference type="GO" id="GO:0016874">
    <property type="term" value="F:ligase activity"/>
    <property type="evidence" value="ECO:0007669"/>
    <property type="project" value="UniProtKB-KW"/>
</dbReference>
<dbReference type="EMBL" id="JAFKCS010000008">
    <property type="protein sequence ID" value="MBN7820232.1"/>
    <property type="molecule type" value="Genomic_DNA"/>
</dbReference>
<protein>
    <submittedName>
        <fullName evidence="7">O-antigen ligase family protein</fullName>
    </submittedName>
</protein>
<feature type="transmembrane region" description="Helical" evidence="5">
    <location>
        <begin position="396"/>
        <end position="413"/>
    </location>
</feature>
<accession>A0ABS3CSZ1</accession>